<gene>
    <name evidence="8" type="primary">bcsZ</name>
    <name evidence="8" type="ORF">OJY61_24585</name>
</gene>
<evidence type="ECO:0000256" key="4">
    <source>
        <dbReference type="ARBA" id="ARBA00022801"/>
    </source>
</evidence>
<evidence type="ECO:0000256" key="1">
    <source>
        <dbReference type="ARBA" id="ARBA00000966"/>
    </source>
</evidence>
<comment type="similarity">
    <text evidence="2">Belongs to the glycosyl hydrolase 8 (cellulase D) family.</text>
</comment>
<evidence type="ECO:0000313" key="9">
    <source>
        <dbReference type="Proteomes" id="UP001163285"/>
    </source>
</evidence>
<dbReference type="EMBL" id="CP110176">
    <property type="protein sequence ID" value="WGC85919.1"/>
    <property type="molecule type" value="Genomic_DNA"/>
</dbReference>
<keyword evidence="7" id="KW-0624">Polysaccharide degradation</keyword>
<evidence type="ECO:0000256" key="2">
    <source>
        <dbReference type="ARBA" id="ARBA00009209"/>
    </source>
</evidence>
<evidence type="ECO:0000256" key="6">
    <source>
        <dbReference type="ARBA" id="ARBA00023295"/>
    </source>
</evidence>
<dbReference type="GO" id="GO:0030245">
    <property type="term" value="P:cellulose catabolic process"/>
    <property type="evidence" value="ECO:0007669"/>
    <property type="project" value="UniProtKB-KW"/>
</dbReference>
<dbReference type="GO" id="GO:0008810">
    <property type="term" value="F:cellulase activity"/>
    <property type="evidence" value="ECO:0007669"/>
    <property type="project" value="UniProtKB-EC"/>
</dbReference>
<keyword evidence="5" id="KW-0136">Cellulose degradation</keyword>
<evidence type="ECO:0000313" key="8">
    <source>
        <dbReference type="EMBL" id="WGC85919.1"/>
    </source>
</evidence>
<dbReference type="InterPro" id="IPR002037">
    <property type="entry name" value="Glyco_hydro_8"/>
</dbReference>
<comment type="catalytic activity">
    <reaction evidence="1">
        <text>Endohydrolysis of (1-&gt;4)-beta-D-glucosidic linkages in cellulose, lichenin and cereal beta-D-glucans.</text>
        <dbReference type="EC" id="3.2.1.4"/>
    </reaction>
</comment>
<reference evidence="8" key="1">
    <citation type="submission" date="2023-04" db="EMBL/GenBank/DDBJ databases">
        <title>Whole Genome Sequence of Multi-drug resistant Aeromonas caviae as a gut pathogen in newborn.</title>
        <authorList>
            <person name="Jadhav S.V."/>
            <person name="Saroj S.D."/>
            <person name="Saha U.B."/>
            <person name="Sen S."/>
            <person name="Kher A."/>
        </authorList>
    </citation>
    <scope>NUCLEOTIDE SEQUENCE</scope>
    <source>
        <strain evidence="8">SVJ23</strain>
    </source>
</reference>
<evidence type="ECO:0000256" key="3">
    <source>
        <dbReference type="ARBA" id="ARBA00012601"/>
    </source>
</evidence>
<dbReference type="NCBIfam" id="NF008305">
    <property type="entry name" value="PRK11097.1"/>
    <property type="match status" value="1"/>
</dbReference>
<organism evidence="8 9">
    <name type="scientific">Aeromonas caviae</name>
    <name type="common">Aeromonas punctata</name>
    <dbReference type="NCBI Taxonomy" id="648"/>
    <lineage>
        <taxon>Bacteria</taxon>
        <taxon>Pseudomonadati</taxon>
        <taxon>Pseudomonadota</taxon>
        <taxon>Gammaproteobacteria</taxon>
        <taxon>Aeromonadales</taxon>
        <taxon>Aeromonadaceae</taxon>
        <taxon>Aeromonas</taxon>
    </lineage>
</organism>
<keyword evidence="4 8" id="KW-0378">Hydrolase</keyword>
<dbReference type="RefSeq" id="WP_081000988.1">
    <property type="nucleotide sequence ID" value="NZ_AP019195.1"/>
</dbReference>
<evidence type="ECO:0000256" key="7">
    <source>
        <dbReference type="ARBA" id="ARBA00023326"/>
    </source>
</evidence>
<protein>
    <recommendedName>
        <fullName evidence="3">cellulase</fullName>
        <ecNumber evidence="3">3.2.1.4</ecNumber>
    </recommendedName>
</protein>
<sequence length="393" mass="43346">MERPVLSLCAGLLFLVGGTAANAACTVEWPHWQRFAERWVQADGRVLESSMEKNHSTSEGQSYALFFALVANDQARFETIWRWSRENLMGNAPETTLPAWLWGQGKDGVWKVQDANSASDADLWFAYALLEAARLWQKPEYEADARRLLAQIKQQEVTEVPGLGAVLLPGTVGFVHPDHLWRLNPSYMPIPLLRRLAQFEPEGPWQAIAESTARLIAHSGPRGFAADWVGYRGVSASNGLFVSDPFKGDTGSYDAIRVYLWAGITASADPLAQPILDSLGGMASATASTGIPPEKVQVAQGTTEGQGPFGFSAALVPYFQARREPWLAELQHKRASAGLELALKSVQTQSQPPVYYNYMLSLFGLGWAEKRYLFEVDGQVKLFWESACSATPH</sequence>
<dbReference type="Proteomes" id="UP001163285">
    <property type="component" value="Chromosome"/>
</dbReference>
<accession>A0A3G9IRT0</accession>
<dbReference type="Pfam" id="PF01270">
    <property type="entry name" value="Glyco_hydro_8"/>
    <property type="match status" value="1"/>
</dbReference>
<name>A0A3G9IRT0_AERCA</name>
<keyword evidence="6 8" id="KW-0326">Glycosidase</keyword>
<dbReference type="EC" id="3.2.1.4" evidence="3"/>
<dbReference type="AlphaFoldDB" id="A0A3G9IRT0"/>
<evidence type="ECO:0000256" key="5">
    <source>
        <dbReference type="ARBA" id="ARBA00023001"/>
    </source>
</evidence>
<dbReference type="InterPro" id="IPR008928">
    <property type="entry name" value="6-hairpin_glycosidase_sf"/>
</dbReference>
<dbReference type="PRINTS" id="PR00735">
    <property type="entry name" value="GLHYDRLASE8"/>
</dbReference>
<dbReference type="InterPro" id="IPR012341">
    <property type="entry name" value="6hp_glycosidase-like_sf"/>
</dbReference>
<keyword evidence="7" id="KW-0119">Carbohydrate metabolism</keyword>
<dbReference type="SUPFAM" id="SSF48208">
    <property type="entry name" value="Six-hairpin glycosidases"/>
    <property type="match status" value="1"/>
</dbReference>
<dbReference type="Gene3D" id="1.50.10.10">
    <property type="match status" value="1"/>
</dbReference>
<proteinExistence type="inferred from homology"/>